<evidence type="ECO:0000313" key="1">
    <source>
        <dbReference type="EMBL" id="NEC89242.1"/>
    </source>
</evidence>
<organism evidence="1">
    <name type="scientific">Streptomyces sp. SID12501</name>
    <dbReference type="NCBI Taxonomy" id="2706042"/>
    <lineage>
        <taxon>Bacteria</taxon>
        <taxon>Bacillati</taxon>
        <taxon>Actinomycetota</taxon>
        <taxon>Actinomycetes</taxon>
        <taxon>Kitasatosporales</taxon>
        <taxon>Streptomycetaceae</taxon>
        <taxon>Streptomyces</taxon>
    </lineage>
</organism>
<name>A0A6B3BY57_9ACTN</name>
<sequence length="113" mass="12239">MAEGNAYYAEPDRLAAGVRQIDRIGALAHEMLRDFTTTVNDTHGWPGKDDSFAQEVVPQELRERKTAVETGTSLVEAVVSVADGTMANLENIRNTQSGVIDSINSAGRRGGRH</sequence>
<protein>
    <recommendedName>
        <fullName evidence="2">WXG100 family type VII secretion target</fullName>
    </recommendedName>
</protein>
<gene>
    <name evidence="1" type="ORF">G3I71_26265</name>
</gene>
<comment type="caution">
    <text evidence="1">The sequence shown here is derived from an EMBL/GenBank/DDBJ whole genome shotgun (WGS) entry which is preliminary data.</text>
</comment>
<dbReference type="AlphaFoldDB" id="A0A6B3BY57"/>
<dbReference type="RefSeq" id="WP_164317936.1">
    <property type="nucleotide sequence ID" value="NZ_JAAGLU010000022.1"/>
</dbReference>
<proteinExistence type="predicted"/>
<reference evidence="1" key="1">
    <citation type="submission" date="2020-01" db="EMBL/GenBank/DDBJ databases">
        <title>Insect and environment-associated Actinomycetes.</title>
        <authorList>
            <person name="Currrie C."/>
            <person name="Chevrette M."/>
            <person name="Carlson C."/>
            <person name="Stubbendieck R."/>
            <person name="Wendt-Pienkowski E."/>
        </authorList>
    </citation>
    <scope>NUCLEOTIDE SEQUENCE</scope>
    <source>
        <strain evidence="1">SID12501</strain>
    </source>
</reference>
<dbReference type="EMBL" id="JAAGLU010000022">
    <property type="protein sequence ID" value="NEC89242.1"/>
    <property type="molecule type" value="Genomic_DNA"/>
</dbReference>
<accession>A0A6B3BY57</accession>
<evidence type="ECO:0008006" key="2">
    <source>
        <dbReference type="Google" id="ProtNLM"/>
    </source>
</evidence>